<evidence type="ECO:0000313" key="1">
    <source>
        <dbReference type="EMBL" id="PTX52649.1"/>
    </source>
</evidence>
<organism evidence="1 2">
    <name type="scientific">Gemmobacter caeni</name>
    <dbReference type="NCBI Taxonomy" id="589035"/>
    <lineage>
        <taxon>Bacteria</taxon>
        <taxon>Pseudomonadati</taxon>
        <taxon>Pseudomonadota</taxon>
        <taxon>Alphaproteobacteria</taxon>
        <taxon>Rhodobacterales</taxon>
        <taxon>Paracoccaceae</taxon>
        <taxon>Gemmobacter</taxon>
    </lineage>
</organism>
<dbReference type="EMBL" id="QBKP01000002">
    <property type="protein sequence ID" value="PTX52649.1"/>
    <property type="molecule type" value="Genomic_DNA"/>
</dbReference>
<gene>
    <name evidence="1" type="ORF">C8N34_102467</name>
</gene>
<dbReference type="RefSeq" id="WP_108128054.1">
    <property type="nucleotide sequence ID" value="NZ_QBKP01000002.1"/>
</dbReference>
<comment type="caution">
    <text evidence="1">The sequence shown here is derived from an EMBL/GenBank/DDBJ whole genome shotgun (WGS) entry which is preliminary data.</text>
</comment>
<proteinExistence type="predicted"/>
<sequence length="189" mass="21124">MDLARQINPDFVVDPFAATPRHGADAPWVVRDMLDEGRLLRGPIPHYDAMRVLLTEPGHLVIRADQDPNLVVTGRSFASNHMSASPVDATPALSLLEMQDFVDLLEEEFGPGPVSSRILGILDQQGDPRAQRLVLYTSLWSSPDENGKRPEARLQISKDDLMGWLEARRPEIYEELNYRMSPPGPSITD</sequence>
<reference evidence="1 2" key="1">
    <citation type="submission" date="2018-04" db="EMBL/GenBank/DDBJ databases">
        <title>Genomic Encyclopedia of Archaeal and Bacterial Type Strains, Phase II (KMG-II): from individual species to whole genera.</title>
        <authorList>
            <person name="Goeker M."/>
        </authorList>
    </citation>
    <scope>NUCLEOTIDE SEQUENCE [LARGE SCALE GENOMIC DNA]</scope>
    <source>
        <strain evidence="1 2">DSM 21823</strain>
    </source>
</reference>
<dbReference type="Proteomes" id="UP000244224">
    <property type="component" value="Unassembled WGS sequence"/>
</dbReference>
<name>A0A2T6B9B5_9RHOB</name>
<dbReference type="AlphaFoldDB" id="A0A2T6B9B5"/>
<keyword evidence="2" id="KW-1185">Reference proteome</keyword>
<evidence type="ECO:0000313" key="2">
    <source>
        <dbReference type="Proteomes" id="UP000244224"/>
    </source>
</evidence>
<protein>
    <submittedName>
        <fullName evidence="1">Uncharacterized protein</fullName>
    </submittedName>
</protein>
<accession>A0A2T6B9B5</accession>